<accession>A0A5C6DS03</accession>
<name>A0A5C6DS03_9BACT</name>
<evidence type="ECO:0000256" key="1">
    <source>
        <dbReference type="SAM" id="MobiDB-lite"/>
    </source>
</evidence>
<proteinExistence type="predicted"/>
<dbReference type="SUPFAM" id="SSF52172">
    <property type="entry name" value="CheY-like"/>
    <property type="match status" value="1"/>
</dbReference>
<dbReference type="EMBL" id="SJPV01000003">
    <property type="protein sequence ID" value="TWU39452.1"/>
    <property type="molecule type" value="Genomic_DNA"/>
</dbReference>
<dbReference type="AlphaFoldDB" id="A0A5C6DS03"/>
<dbReference type="Gene3D" id="3.40.50.2300">
    <property type="match status" value="1"/>
</dbReference>
<reference evidence="2 3" key="1">
    <citation type="submission" date="2019-02" db="EMBL/GenBank/DDBJ databases">
        <title>Deep-cultivation of Planctomycetes and their phenomic and genomic characterization uncovers novel biology.</title>
        <authorList>
            <person name="Wiegand S."/>
            <person name="Jogler M."/>
            <person name="Boedeker C."/>
            <person name="Pinto D."/>
            <person name="Vollmers J."/>
            <person name="Rivas-Marin E."/>
            <person name="Kohn T."/>
            <person name="Peeters S.H."/>
            <person name="Heuer A."/>
            <person name="Rast P."/>
            <person name="Oberbeckmann S."/>
            <person name="Bunk B."/>
            <person name="Jeske O."/>
            <person name="Meyerdierks A."/>
            <person name="Storesund J.E."/>
            <person name="Kallscheuer N."/>
            <person name="Luecker S."/>
            <person name="Lage O.M."/>
            <person name="Pohl T."/>
            <person name="Merkel B.J."/>
            <person name="Hornburger P."/>
            <person name="Mueller R.-W."/>
            <person name="Bruemmer F."/>
            <person name="Labrenz M."/>
            <person name="Spormann A.M."/>
            <person name="Op Den Camp H."/>
            <person name="Overmann J."/>
            <person name="Amann R."/>
            <person name="Jetten M.S.M."/>
            <person name="Mascher T."/>
            <person name="Medema M.H."/>
            <person name="Devos D.P."/>
            <person name="Kaster A.-K."/>
            <person name="Ovreas L."/>
            <person name="Rohde M."/>
            <person name="Galperin M.Y."/>
            <person name="Jogler C."/>
        </authorList>
    </citation>
    <scope>NUCLEOTIDE SEQUENCE [LARGE SCALE GENOMIC DNA]</scope>
    <source>
        <strain evidence="2 3">Poly41</strain>
    </source>
</reference>
<gene>
    <name evidence="2" type="ORF">Poly41_22760</name>
</gene>
<organism evidence="2 3">
    <name type="scientific">Novipirellula artificiosorum</name>
    <dbReference type="NCBI Taxonomy" id="2528016"/>
    <lineage>
        <taxon>Bacteria</taxon>
        <taxon>Pseudomonadati</taxon>
        <taxon>Planctomycetota</taxon>
        <taxon>Planctomycetia</taxon>
        <taxon>Pirellulales</taxon>
        <taxon>Pirellulaceae</taxon>
        <taxon>Novipirellula</taxon>
    </lineage>
</organism>
<keyword evidence="3" id="KW-1185">Reference proteome</keyword>
<dbReference type="InterPro" id="IPR011006">
    <property type="entry name" value="CheY-like_superfamily"/>
</dbReference>
<evidence type="ECO:0000313" key="3">
    <source>
        <dbReference type="Proteomes" id="UP000319143"/>
    </source>
</evidence>
<dbReference type="RefSeq" id="WP_146526209.1">
    <property type="nucleotide sequence ID" value="NZ_SJPV01000003.1"/>
</dbReference>
<feature type="region of interest" description="Disordered" evidence="1">
    <location>
        <begin position="142"/>
        <end position="171"/>
    </location>
</feature>
<evidence type="ECO:0008006" key="4">
    <source>
        <dbReference type="Google" id="ProtNLM"/>
    </source>
</evidence>
<dbReference type="Proteomes" id="UP000319143">
    <property type="component" value="Unassembled WGS sequence"/>
</dbReference>
<sequence>MIQQNTTPASDYDRTALIVEPSDAIYFQIATSLIKSGYRVIRAKTGWSAVNAALMQAPSLLIANATLPDQSGWLMTKKLQLTDRTCCVWIYKPFCDARDRAMAKFLELGWLLDYGDDVGELSEIIETRLVNDQTRTLRFTAPNLRDIPSPDDGSYAGLDGNRLGQPATEVA</sequence>
<protein>
    <recommendedName>
        <fullName evidence="4">Response regulatory domain-containing protein</fullName>
    </recommendedName>
</protein>
<dbReference type="OrthoDB" id="6117814at2"/>
<comment type="caution">
    <text evidence="2">The sequence shown here is derived from an EMBL/GenBank/DDBJ whole genome shotgun (WGS) entry which is preliminary data.</text>
</comment>
<evidence type="ECO:0000313" key="2">
    <source>
        <dbReference type="EMBL" id="TWU39452.1"/>
    </source>
</evidence>